<dbReference type="SUPFAM" id="SSF54695">
    <property type="entry name" value="POZ domain"/>
    <property type="match status" value="1"/>
</dbReference>
<dbReference type="Proteomes" id="UP000789759">
    <property type="component" value="Unassembled WGS sequence"/>
</dbReference>
<comment type="caution">
    <text evidence="2">The sequence shown here is derived from an EMBL/GenBank/DDBJ whole genome shotgun (WGS) entry which is preliminary data.</text>
</comment>
<dbReference type="OrthoDB" id="2390243at2759"/>
<evidence type="ECO:0000313" key="2">
    <source>
        <dbReference type="EMBL" id="CAG8839324.1"/>
    </source>
</evidence>
<dbReference type="Gene3D" id="3.30.710.10">
    <property type="entry name" value="Potassium Channel Kv1.1, Chain A"/>
    <property type="match status" value="1"/>
</dbReference>
<keyword evidence="3" id="KW-1185">Reference proteome</keyword>
<dbReference type="SMART" id="SM00225">
    <property type="entry name" value="BTB"/>
    <property type="match status" value="1"/>
</dbReference>
<dbReference type="InterPro" id="IPR011333">
    <property type="entry name" value="SKP1/BTB/POZ_sf"/>
</dbReference>
<dbReference type="CDD" id="cd18186">
    <property type="entry name" value="BTB_POZ_ZBTB_KLHL-like"/>
    <property type="match status" value="1"/>
</dbReference>
<evidence type="ECO:0000259" key="1">
    <source>
        <dbReference type="PROSITE" id="PS50097"/>
    </source>
</evidence>
<reference evidence="2" key="1">
    <citation type="submission" date="2021-06" db="EMBL/GenBank/DDBJ databases">
        <authorList>
            <person name="Kallberg Y."/>
            <person name="Tangrot J."/>
            <person name="Rosling A."/>
        </authorList>
    </citation>
    <scope>NUCLEOTIDE SEQUENCE</scope>
    <source>
        <strain evidence="2">FL966</strain>
    </source>
</reference>
<evidence type="ECO:0000313" key="3">
    <source>
        <dbReference type="Proteomes" id="UP000789759"/>
    </source>
</evidence>
<dbReference type="PROSITE" id="PS50097">
    <property type="entry name" value="BTB"/>
    <property type="match status" value="1"/>
</dbReference>
<dbReference type="InterPro" id="IPR000210">
    <property type="entry name" value="BTB/POZ_dom"/>
</dbReference>
<feature type="domain" description="BTB" evidence="1">
    <location>
        <begin position="26"/>
        <end position="99"/>
    </location>
</feature>
<dbReference type="AlphaFoldDB" id="A0A9N9KJL0"/>
<dbReference type="Pfam" id="PF00651">
    <property type="entry name" value="BTB"/>
    <property type="match status" value="1"/>
</dbReference>
<protein>
    <submittedName>
        <fullName evidence="2">9045_t:CDS:1</fullName>
    </submittedName>
</protein>
<dbReference type="EMBL" id="CAJVQA010086816">
    <property type="protein sequence ID" value="CAG8839324.1"/>
    <property type="molecule type" value="Genomic_DNA"/>
</dbReference>
<feature type="non-terminal residue" evidence="2">
    <location>
        <position position="162"/>
    </location>
</feature>
<organism evidence="2 3">
    <name type="scientific">Cetraspora pellucida</name>
    <dbReference type="NCBI Taxonomy" id="1433469"/>
    <lineage>
        <taxon>Eukaryota</taxon>
        <taxon>Fungi</taxon>
        <taxon>Fungi incertae sedis</taxon>
        <taxon>Mucoromycota</taxon>
        <taxon>Glomeromycotina</taxon>
        <taxon>Glomeromycetes</taxon>
        <taxon>Diversisporales</taxon>
        <taxon>Gigasporaceae</taxon>
        <taxon>Cetraspora</taxon>
    </lineage>
</organism>
<accession>A0A9N9KJL0</accession>
<gene>
    <name evidence="2" type="ORF">CPELLU_LOCUS21842</name>
</gene>
<proteinExistence type="predicted"/>
<sequence length="162" mass="18909">MSKNETFSDELVNDFLGLYKSKDKSYDTIIYIDKKPYGEKIYAHSLILSTRSVYFSKALSENWVKKQDGYFILTQPNTNGLVFEIILKYLYCGILNFENLDIDMIFSFLVTVDKLLIQELFDYIQIYLITSDLLESQSCKILNFVINNPSFTTIKKNLLETI</sequence>
<name>A0A9N9KJL0_9GLOM</name>
<feature type="non-terminal residue" evidence="2">
    <location>
        <position position="1"/>
    </location>
</feature>